<dbReference type="AlphaFoldDB" id="A0A451BBI6"/>
<dbReference type="EMBL" id="CAADGH010000027">
    <property type="protein sequence ID" value="VFK75632.1"/>
    <property type="molecule type" value="Genomic_DNA"/>
</dbReference>
<proteinExistence type="predicted"/>
<protein>
    <submittedName>
        <fullName evidence="3">Uncharacterized protein</fullName>
    </submittedName>
</protein>
<gene>
    <name evidence="1" type="ORF">BECKMB1821G_GA0114241_101430</name>
    <name evidence="3" type="ORF">BECKMB1821H_GA0114242_102731</name>
    <name evidence="2" type="ORF">BECKMB1821I_GA0114274_102632</name>
</gene>
<evidence type="ECO:0000313" key="3">
    <source>
        <dbReference type="EMBL" id="VFK75632.1"/>
    </source>
</evidence>
<sequence>MRTKHVILVRPCYDRITAHTHRWSEKLRQTFESNG</sequence>
<reference evidence="3" key="1">
    <citation type="submission" date="2019-02" db="EMBL/GenBank/DDBJ databases">
        <authorList>
            <person name="Gruber-Vodicka R. H."/>
            <person name="Seah K. B. B."/>
        </authorList>
    </citation>
    <scope>NUCLEOTIDE SEQUENCE</scope>
    <source>
        <strain evidence="1">BECK_BZ197</strain>
        <strain evidence="3">BECK_BZ198</strain>
        <strain evidence="2">BECK_BZ199</strain>
    </source>
</reference>
<evidence type="ECO:0000313" key="1">
    <source>
        <dbReference type="EMBL" id="VFK25558.1"/>
    </source>
</evidence>
<evidence type="ECO:0000313" key="2">
    <source>
        <dbReference type="EMBL" id="VFK31729.1"/>
    </source>
</evidence>
<organism evidence="3">
    <name type="scientific">Candidatus Kentrum sp. MB</name>
    <dbReference type="NCBI Taxonomy" id="2138164"/>
    <lineage>
        <taxon>Bacteria</taxon>
        <taxon>Pseudomonadati</taxon>
        <taxon>Pseudomonadota</taxon>
        <taxon>Gammaproteobacteria</taxon>
        <taxon>Candidatus Kentrum</taxon>
    </lineage>
</organism>
<name>A0A451BBI6_9GAMM</name>
<dbReference type="EMBL" id="CAADFO010000014">
    <property type="protein sequence ID" value="VFK25558.1"/>
    <property type="molecule type" value="Genomic_DNA"/>
</dbReference>
<accession>A0A451BBI6</accession>
<dbReference type="EMBL" id="CAADFQ010000026">
    <property type="protein sequence ID" value="VFK31729.1"/>
    <property type="molecule type" value="Genomic_DNA"/>
</dbReference>